<keyword evidence="2" id="KW-0813">Transport</keyword>
<dbReference type="InterPro" id="IPR001991">
    <property type="entry name" value="Na-dicarboxylate_symporter"/>
</dbReference>
<dbReference type="InterPro" id="IPR036458">
    <property type="entry name" value="Na:dicarbo_symporter_sf"/>
</dbReference>
<reference evidence="8" key="1">
    <citation type="submission" date="2022-12" db="EMBL/GenBank/DDBJ databases">
        <authorList>
            <person name="Wang J."/>
        </authorList>
    </citation>
    <scope>NUCLEOTIDE SEQUENCE</scope>
    <source>
        <strain evidence="8">HY-45-18</strain>
    </source>
</reference>
<comment type="caution">
    <text evidence="8">The sequence shown here is derived from an EMBL/GenBank/DDBJ whole genome shotgun (WGS) entry which is preliminary data.</text>
</comment>
<dbReference type="PANTHER" id="PTHR42865:SF2">
    <property type="entry name" value="PROTON:GLUTAMATE SYMPORTER DAACS FAMILY"/>
    <property type="match status" value="1"/>
</dbReference>
<accession>A0ABT4D086</accession>
<feature type="transmembrane region" description="Helical" evidence="7">
    <location>
        <begin position="43"/>
        <end position="64"/>
    </location>
</feature>
<keyword evidence="9" id="KW-1185">Reference proteome</keyword>
<keyword evidence="4" id="KW-0769">Symport</keyword>
<dbReference type="Proteomes" id="UP001078443">
    <property type="component" value="Unassembled WGS sequence"/>
</dbReference>
<evidence type="ECO:0000256" key="5">
    <source>
        <dbReference type="ARBA" id="ARBA00022989"/>
    </source>
</evidence>
<protein>
    <submittedName>
        <fullName evidence="8">Dicarboxylate/amino acid:cation symporter</fullName>
    </submittedName>
</protein>
<evidence type="ECO:0000256" key="6">
    <source>
        <dbReference type="ARBA" id="ARBA00023136"/>
    </source>
</evidence>
<dbReference type="InterPro" id="IPR018107">
    <property type="entry name" value="Na-dicarboxylate_symporter_CS"/>
</dbReference>
<evidence type="ECO:0000256" key="3">
    <source>
        <dbReference type="ARBA" id="ARBA00022692"/>
    </source>
</evidence>
<comment type="subcellular location">
    <subcellularLocation>
        <location evidence="1">Membrane</location>
        <topology evidence="1">Multi-pass membrane protein</topology>
    </subcellularLocation>
</comment>
<dbReference type="RefSeq" id="WP_268040958.1">
    <property type="nucleotide sequence ID" value="NZ_JAPQER010000003.1"/>
</dbReference>
<name>A0ABT4D086_9CLOT</name>
<feature type="transmembrane region" description="Helical" evidence="7">
    <location>
        <begin position="12"/>
        <end position="31"/>
    </location>
</feature>
<sequence>MKKNKKSIFNNLGFWIIVSMILGILAGNLMGEKTSMFAPIGDIFIHLIKMVVVPLVAVSIISGTASMGNSKSAGKIGLATFGYYMCSTAIAVTLGLIMGELLNPGIGISLDKIQSMFSNEYADKASLQGFWETIKSFIPLNPFEALVSGNIMQILFFSIFLGLGISSLESKKKNLLINVFDALSDALVFVITKIMYTAPLGVFALMAYSIGTFGFDMLTLIVKLFLTCVFAWIIHTFGIYGLIIKLFSKVSPRKFFSKIYKSQLVALSTASSMATIPVNKEVCEQELGISKETTSFVLPLGATINMDGNAIYYAIVACFFAQMFGIELGIPQYLAIIFTATIGSIGQAGVPGPSFLVVAVLVAANIPIEGLPIIFGVDRIFDMLRTSVNITGDASCAVIVDNLRNTI</sequence>
<feature type="transmembrane region" description="Helical" evidence="7">
    <location>
        <begin position="186"/>
        <end position="208"/>
    </location>
</feature>
<proteinExistence type="predicted"/>
<dbReference type="EMBL" id="JAPQER010000003">
    <property type="protein sequence ID" value="MCY6484652.1"/>
    <property type="molecule type" value="Genomic_DNA"/>
</dbReference>
<feature type="transmembrane region" description="Helical" evidence="7">
    <location>
        <begin position="310"/>
        <end position="326"/>
    </location>
</feature>
<evidence type="ECO:0000313" key="8">
    <source>
        <dbReference type="EMBL" id="MCY6484652.1"/>
    </source>
</evidence>
<keyword evidence="3 7" id="KW-0812">Transmembrane</keyword>
<evidence type="ECO:0000256" key="1">
    <source>
        <dbReference type="ARBA" id="ARBA00004141"/>
    </source>
</evidence>
<dbReference type="PROSITE" id="PS00713">
    <property type="entry name" value="NA_DICARBOXYL_SYMP_1"/>
    <property type="match status" value="1"/>
</dbReference>
<dbReference type="PRINTS" id="PR00173">
    <property type="entry name" value="EDTRNSPORT"/>
</dbReference>
<keyword evidence="6 7" id="KW-0472">Membrane</keyword>
<feature type="transmembrane region" description="Helical" evidence="7">
    <location>
        <begin position="356"/>
        <end position="377"/>
    </location>
</feature>
<dbReference type="PANTHER" id="PTHR42865">
    <property type="entry name" value="PROTON/GLUTAMATE-ASPARTATE SYMPORTER"/>
    <property type="match status" value="1"/>
</dbReference>
<evidence type="ECO:0000256" key="7">
    <source>
        <dbReference type="SAM" id="Phobius"/>
    </source>
</evidence>
<evidence type="ECO:0000313" key="9">
    <source>
        <dbReference type="Proteomes" id="UP001078443"/>
    </source>
</evidence>
<dbReference type="Gene3D" id="1.10.3860.10">
    <property type="entry name" value="Sodium:dicarboxylate symporter"/>
    <property type="match status" value="1"/>
</dbReference>
<dbReference type="SUPFAM" id="SSF118215">
    <property type="entry name" value="Proton glutamate symport protein"/>
    <property type="match status" value="1"/>
</dbReference>
<dbReference type="Pfam" id="PF00375">
    <property type="entry name" value="SDF"/>
    <property type="match status" value="1"/>
</dbReference>
<feature type="transmembrane region" description="Helical" evidence="7">
    <location>
        <begin position="76"/>
        <end position="97"/>
    </location>
</feature>
<feature type="transmembrane region" description="Helical" evidence="7">
    <location>
        <begin position="145"/>
        <end position="165"/>
    </location>
</feature>
<evidence type="ECO:0000256" key="2">
    <source>
        <dbReference type="ARBA" id="ARBA00022448"/>
    </source>
</evidence>
<feature type="transmembrane region" description="Helical" evidence="7">
    <location>
        <begin position="220"/>
        <end position="247"/>
    </location>
</feature>
<evidence type="ECO:0000256" key="4">
    <source>
        <dbReference type="ARBA" id="ARBA00022847"/>
    </source>
</evidence>
<organism evidence="8 9">
    <name type="scientific">Clostridium aestuarii</name>
    <dbReference type="NCBI Taxonomy" id="338193"/>
    <lineage>
        <taxon>Bacteria</taxon>
        <taxon>Bacillati</taxon>
        <taxon>Bacillota</taxon>
        <taxon>Clostridia</taxon>
        <taxon>Eubacteriales</taxon>
        <taxon>Clostridiaceae</taxon>
        <taxon>Clostridium</taxon>
    </lineage>
</organism>
<keyword evidence="5 7" id="KW-1133">Transmembrane helix</keyword>
<gene>
    <name evidence="8" type="ORF">OW763_09900</name>
</gene>